<dbReference type="Gene3D" id="3.80.10.10">
    <property type="entry name" value="Ribonuclease Inhibitor"/>
    <property type="match status" value="1"/>
</dbReference>
<organism evidence="1 2">
    <name type="scientific">Spirodela intermedia</name>
    <name type="common">Intermediate duckweed</name>
    <dbReference type="NCBI Taxonomy" id="51605"/>
    <lineage>
        <taxon>Eukaryota</taxon>
        <taxon>Viridiplantae</taxon>
        <taxon>Streptophyta</taxon>
        <taxon>Embryophyta</taxon>
        <taxon>Tracheophyta</taxon>
        <taxon>Spermatophyta</taxon>
        <taxon>Magnoliopsida</taxon>
        <taxon>Liliopsida</taxon>
        <taxon>Araceae</taxon>
        <taxon>Lemnoideae</taxon>
        <taxon>Spirodela</taxon>
    </lineage>
</organism>
<name>A0A7I8KAR7_SPIIN</name>
<proteinExistence type="predicted"/>
<keyword evidence="2" id="KW-1185">Reference proteome</keyword>
<dbReference type="Proteomes" id="UP000663760">
    <property type="component" value="Chromosome 4"/>
</dbReference>
<dbReference type="InterPro" id="IPR032675">
    <property type="entry name" value="LRR_dom_sf"/>
</dbReference>
<evidence type="ECO:0000313" key="1">
    <source>
        <dbReference type="EMBL" id="CAA7394386.1"/>
    </source>
</evidence>
<evidence type="ECO:0000313" key="2">
    <source>
        <dbReference type="Proteomes" id="UP000663760"/>
    </source>
</evidence>
<gene>
    <name evidence="1" type="ORF">SI8410_04005047</name>
</gene>
<dbReference type="AlphaFoldDB" id="A0A7I8KAR7"/>
<reference evidence="1" key="1">
    <citation type="submission" date="2020-02" db="EMBL/GenBank/DDBJ databases">
        <authorList>
            <person name="Scholz U."/>
            <person name="Mascher M."/>
            <person name="Fiebig A."/>
        </authorList>
    </citation>
    <scope>NUCLEOTIDE SEQUENCE</scope>
</reference>
<dbReference type="EMBL" id="LR746267">
    <property type="protein sequence ID" value="CAA7394386.1"/>
    <property type="molecule type" value="Genomic_DNA"/>
</dbReference>
<sequence length="274" mass="30055">MQKTIVAIARRRKLLDDGILNALLDDSWDTLDISGSDITDLGLTKAAQTCPNLLAVDVRKCKKITIVGVSALISQCHSLEILRCGGCPSSESTARRCLSILVPKLNAVEEESWENLENTDLVDGAQSLRWLVWPNIDPESKARLAVECPRIAVNPQPSPLSLRGVEVPLAACPDSILDESYVAGIDPETWATTVSDADRAGINTLPSASEQGQDLPQLSMAEKFRLAFVERDLRLAPKRAKNMRQRQRRAEKEWVTSSADAKSVVLAAKFRKSL</sequence>
<dbReference type="OrthoDB" id="10257471at2759"/>
<accession>A0A7I8KAR7</accession>
<protein>
    <submittedName>
        <fullName evidence="1">Uncharacterized protein</fullName>
    </submittedName>
</protein>
<dbReference type="SUPFAM" id="SSF52047">
    <property type="entry name" value="RNI-like"/>
    <property type="match status" value="1"/>
</dbReference>